<evidence type="ECO:0000256" key="1">
    <source>
        <dbReference type="SAM" id="Phobius"/>
    </source>
</evidence>
<keyword evidence="1" id="KW-0472">Membrane</keyword>
<dbReference type="PROSITE" id="PS51257">
    <property type="entry name" value="PROKAR_LIPOPROTEIN"/>
    <property type="match status" value="1"/>
</dbReference>
<organism evidence="2 3">
    <name type="scientific">Burkholderia mayonis</name>
    <dbReference type="NCBI Taxonomy" id="1385591"/>
    <lineage>
        <taxon>Bacteria</taxon>
        <taxon>Pseudomonadati</taxon>
        <taxon>Pseudomonadota</taxon>
        <taxon>Betaproteobacteria</taxon>
        <taxon>Burkholderiales</taxon>
        <taxon>Burkholderiaceae</taxon>
        <taxon>Burkholderia</taxon>
        <taxon>pseudomallei group</taxon>
    </lineage>
</organism>
<name>A0A1B4FVA7_9BURK</name>
<feature type="transmembrane region" description="Helical" evidence="1">
    <location>
        <begin position="42"/>
        <end position="61"/>
    </location>
</feature>
<sequence length="232" mass="25232">MNIAKLLSVKIPSDTAVGISGFILGLAIACLLAHLPGSSSEWASWVQAFGSIGAILGALWVSERQAKSAITSIKLQAEQAARDKRNAAIAIVDAAMDRAKEIESTMSIRDLTTVQIELYKTYDRSIIDGLVRALQGVPLHEIGSSKGVSQLLLFTDQLPFLAIAIQRFLEGPMKDSVTGPHIRDFLDGPPDEVEIGRTMLASSRERLRLNTHVHLRAIRQHYNAFSAEMSAS</sequence>
<reference evidence="2 3" key="1">
    <citation type="submission" date="2015-12" db="EMBL/GenBank/DDBJ databases">
        <title>Diversity of Burkholderia near neighbor genomes.</title>
        <authorList>
            <person name="Sahl J."/>
            <person name="Wagner D."/>
            <person name="Keim P."/>
        </authorList>
    </citation>
    <scope>NUCLEOTIDE SEQUENCE [LARGE SCALE GENOMIC DNA]</scope>
    <source>
        <strain evidence="2 3">BDU8</strain>
    </source>
</reference>
<keyword evidence="1" id="KW-0812">Transmembrane</keyword>
<feature type="transmembrane region" description="Helical" evidence="1">
    <location>
        <begin position="15"/>
        <end position="36"/>
    </location>
</feature>
<dbReference type="RefSeq" id="WP_066484175.1">
    <property type="nucleotide sequence ID" value="NZ_CP013388.1"/>
</dbReference>
<protein>
    <submittedName>
        <fullName evidence="2">Uncharacterized protein</fullName>
    </submittedName>
</protein>
<gene>
    <name evidence="2" type="ORF">WS71_10065</name>
</gene>
<accession>A0A1B4FVA7</accession>
<dbReference type="Proteomes" id="UP000067711">
    <property type="component" value="Chromosome 2"/>
</dbReference>
<evidence type="ECO:0000313" key="3">
    <source>
        <dbReference type="Proteomes" id="UP000067711"/>
    </source>
</evidence>
<dbReference type="AlphaFoldDB" id="A0A1B4FVA7"/>
<proteinExistence type="predicted"/>
<dbReference type="EMBL" id="CP013388">
    <property type="protein sequence ID" value="AOJ07620.1"/>
    <property type="molecule type" value="Genomic_DNA"/>
</dbReference>
<keyword evidence="1" id="KW-1133">Transmembrane helix</keyword>
<evidence type="ECO:0000313" key="2">
    <source>
        <dbReference type="EMBL" id="AOJ07620.1"/>
    </source>
</evidence>